<gene>
    <name evidence="9" type="ORF">MERR_LOCUS40741</name>
</gene>
<dbReference type="Pfam" id="PF13962">
    <property type="entry name" value="PGG"/>
    <property type="match status" value="1"/>
</dbReference>
<feature type="transmembrane region" description="Helical" evidence="7">
    <location>
        <begin position="666"/>
        <end position="690"/>
    </location>
</feature>
<comment type="caution">
    <text evidence="9">The sequence shown here is derived from an EMBL/GenBank/DDBJ whole genome shotgun (WGS) entry which is preliminary data.</text>
</comment>
<evidence type="ECO:0000256" key="6">
    <source>
        <dbReference type="ARBA" id="ARBA00023136"/>
    </source>
</evidence>
<comment type="subcellular location">
    <subcellularLocation>
        <location evidence="1">Membrane</location>
        <topology evidence="1">Multi-pass membrane protein</topology>
    </subcellularLocation>
</comment>
<evidence type="ECO:0000256" key="7">
    <source>
        <dbReference type="SAM" id="Phobius"/>
    </source>
</evidence>
<evidence type="ECO:0000259" key="8">
    <source>
        <dbReference type="Pfam" id="PF13962"/>
    </source>
</evidence>
<dbReference type="AlphaFoldDB" id="A0A6D2KG69"/>
<sequence length="736" mass="82739">MDLSDARLDTIEAQRSTDVCHDQRRRRSFRWDLINKGAGMIRSRGFNQSGEKCVPPLIEDTEYMQQIRTNLRLSDLYNLPGEYVSMNPEIFSAMRSGNITIMEKMRTKETPMACYKNDTGDSILHIAASWGHLELVKEIIFECPSLLLELNSKYRLPLHEAARAGYSAVVKVLVEALTCFSAIFCEEDRESVNLYVLKDINGDTALHLALKDLHKKAELRMYQKGIVEIRPMSHSIMHKQVISFSDTSTCQMEIAACLVKANQQASFLANKDGVSPLYMAIEAGNISLVNAMLNLPDNNVQGKTFDVASRLEGRKSLVHAALKAKNTDVLDVILNEYPRLVNERDEEGRTCLSVGASVGFYKGIYKLLVLSTPPNVYECDDDGSFSIHKAVEKGHMDIVEELLKRCPDSTYLLNKQGQNILHITAKSGKAESFLLGHVRKVDRKNHLIEEQDVDGNTPLHLATINWRPRTLWKLTELALTNPKILNIRNKDGLRPFDIAKLKLQSDYIFRERMTLVVLMRIYTPGDFVWMPLNGMTLKSISEKRLPGGNKYKDQINILLLVAALVATMTFAAGFTMPGGFSSSAPNLGMAILADERNILSFVMFDTVAMQCSFVAIVSLVWAQLGDTDIVDRAFRVALPTLFLSLIFMSLAFVCGVLATIKQNKTLYYTVSTISAIFYIVILFILLPYVIPQKRAGSFLPLLLWFVNEDDVEKNHTSDMLVKKVELVGSSSDDHKR</sequence>
<dbReference type="InterPro" id="IPR026961">
    <property type="entry name" value="PGG_dom"/>
</dbReference>
<dbReference type="SUPFAM" id="SSF48403">
    <property type="entry name" value="Ankyrin repeat"/>
    <property type="match status" value="1"/>
</dbReference>
<evidence type="ECO:0000256" key="1">
    <source>
        <dbReference type="ARBA" id="ARBA00004141"/>
    </source>
</evidence>
<dbReference type="InterPro" id="IPR036770">
    <property type="entry name" value="Ankyrin_rpt-contain_sf"/>
</dbReference>
<keyword evidence="3" id="KW-0677">Repeat</keyword>
<feature type="transmembrane region" description="Helical" evidence="7">
    <location>
        <begin position="555"/>
        <end position="578"/>
    </location>
</feature>
<evidence type="ECO:0000313" key="10">
    <source>
        <dbReference type="Proteomes" id="UP000467841"/>
    </source>
</evidence>
<feature type="transmembrane region" description="Helical" evidence="7">
    <location>
        <begin position="636"/>
        <end position="660"/>
    </location>
</feature>
<evidence type="ECO:0000256" key="2">
    <source>
        <dbReference type="ARBA" id="ARBA00022692"/>
    </source>
</evidence>
<keyword evidence="10" id="KW-1185">Reference proteome</keyword>
<protein>
    <recommendedName>
        <fullName evidence="8">PGG domain-containing protein</fullName>
    </recommendedName>
</protein>
<keyword evidence="6 7" id="KW-0472">Membrane</keyword>
<evidence type="ECO:0000256" key="3">
    <source>
        <dbReference type="ARBA" id="ARBA00022737"/>
    </source>
</evidence>
<keyword evidence="2 7" id="KW-0812">Transmembrane</keyword>
<dbReference type="InterPro" id="IPR002110">
    <property type="entry name" value="Ankyrin_rpt"/>
</dbReference>
<proteinExistence type="predicted"/>
<keyword evidence="4 7" id="KW-1133">Transmembrane helix</keyword>
<feature type="domain" description="PGG" evidence="8">
    <location>
        <begin position="550"/>
        <end position="658"/>
    </location>
</feature>
<evidence type="ECO:0000313" key="9">
    <source>
        <dbReference type="EMBL" id="CAA7053505.1"/>
    </source>
</evidence>
<dbReference type="Proteomes" id="UP000467841">
    <property type="component" value="Unassembled WGS sequence"/>
</dbReference>
<evidence type="ECO:0000256" key="5">
    <source>
        <dbReference type="ARBA" id="ARBA00023043"/>
    </source>
</evidence>
<feature type="transmembrane region" description="Helical" evidence="7">
    <location>
        <begin position="598"/>
        <end position="624"/>
    </location>
</feature>
<reference evidence="9" key="1">
    <citation type="submission" date="2020-01" db="EMBL/GenBank/DDBJ databases">
        <authorList>
            <person name="Mishra B."/>
        </authorList>
    </citation>
    <scope>NUCLEOTIDE SEQUENCE [LARGE SCALE GENOMIC DNA]</scope>
</reference>
<dbReference type="OrthoDB" id="303876at2759"/>
<dbReference type="GO" id="GO:0005886">
    <property type="term" value="C:plasma membrane"/>
    <property type="evidence" value="ECO:0007669"/>
    <property type="project" value="TreeGrafter"/>
</dbReference>
<dbReference type="SMART" id="SM00248">
    <property type="entry name" value="ANK"/>
    <property type="match status" value="8"/>
</dbReference>
<dbReference type="Gene3D" id="1.25.40.20">
    <property type="entry name" value="Ankyrin repeat-containing domain"/>
    <property type="match status" value="3"/>
</dbReference>
<organism evidence="9 10">
    <name type="scientific">Microthlaspi erraticum</name>
    <dbReference type="NCBI Taxonomy" id="1685480"/>
    <lineage>
        <taxon>Eukaryota</taxon>
        <taxon>Viridiplantae</taxon>
        <taxon>Streptophyta</taxon>
        <taxon>Embryophyta</taxon>
        <taxon>Tracheophyta</taxon>
        <taxon>Spermatophyta</taxon>
        <taxon>Magnoliopsida</taxon>
        <taxon>eudicotyledons</taxon>
        <taxon>Gunneridae</taxon>
        <taxon>Pentapetalae</taxon>
        <taxon>rosids</taxon>
        <taxon>malvids</taxon>
        <taxon>Brassicales</taxon>
        <taxon>Brassicaceae</taxon>
        <taxon>Coluteocarpeae</taxon>
        <taxon>Microthlaspi</taxon>
    </lineage>
</organism>
<accession>A0A6D2KG69</accession>
<dbReference type="Pfam" id="PF12796">
    <property type="entry name" value="Ank_2"/>
    <property type="match status" value="2"/>
</dbReference>
<name>A0A6D2KG69_9BRAS</name>
<keyword evidence="5" id="KW-0040">ANK repeat</keyword>
<dbReference type="PANTHER" id="PTHR24186">
    <property type="entry name" value="PROTEIN PHOSPHATASE 1 REGULATORY SUBUNIT"/>
    <property type="match status" value="1"/>
</dbReference>
<dbReference type="EMBL" id="CACVBM020001538">
    <property type="protein sequence ID" value="CAA7053505.1"/>
    <property type="molecule type" value="Genomic_DNA"/>
</dbReference>
<evidence type="ECO:0000256" key="4">
    <source>
        <dbReference type="ARBA" id="ARBA00022989"/>
    </source>
</evidence>
<dbReference type="PANTHER" id="PTHR24186:SF46">
    <property type="entry name" value="PROTEIN ACCELERATED CELL DEATH 6-LIKE"/>
    <property type="match status" value="1"/>
</dbReference>